<dbReference type="EMBL" id="VCAU01000054">
    <property type="protein sequence ID" value="KAF9887965.1"/>
    <property type="molecule type" value="Genomic_DNA"/>
</dbReference>
<feature type="region of interest" description="Disordered" evidence="3">
    <location>
        <begin position="413"/>
        <end position="464"/>
    </location>
</feature>
<evidence type="ECO:0000313" key="6">
    <source>
        <dbReference type="Proteomes" id="UP001194746"/>
    </source>
</evidence>
<protein>
    <recommendedName>
        <fullName evidence="4">Rad21/Rec8-like protein N-terminal domain-containing protein</fullName>
    </recommendedName>
</protein>
<comment type="caution">
    <text evidence="5">The sequence shown here is derived from an EMBL/GenBank/DDBJ whole genome shotgun (WGS) entry which is preliminary data.</text>
</comment>
<dbReference type="CDD" id="cd21789">
    <property type="entry name" value="Rad21_Rec8_M_SpRec8p-like"/>
    <property type="match status" value="1"/>
</dbReference>
<dbReference type="Pfam" id="PF04825">
    <property type="entry name" value="Rad21_Rec8_N"/>
    <property type="match status" value="1"/>
</dbReference>
<evidence type="ECO:0000256" key="1">
    <source>
        <dbReference type="ARBA" id="ARBA00004123"/>
    </source>
</evidence>
<keyword evidence="2" id="KW-0539">Nucleus</keyword>
<dbReference type="InterPro" id="IPR006910">
    <property type="entry name" value="Rad21_Rec8_N"/>
</dbReference>
<accession>A0AAD4GSU6</accession>
<feature type="compositionally biased region" description="Basic and acidic residues" evidence="3">
    <location>
        <begin position="440"/>
        <end position="460"/>
    </location>
</feature>
<reference evidence="5" key="2">
    <citation type="submission" date="2020-02" db="EMBL/GenBank/DDBJ databases">
        <authorList>
            <person name="Gilchrist C.L.M."/>
            <person name="Chooi Y.-H."/>
        </authorList>
    </citation>
    <scope>NUCLEOTIDE SEQUENCE</scope>
    <source>
        <strain evidence="5">MST-FP2251</strain>
    </source>
</reference>
<organism evidence="5 6">
    <name type="scientific">Aspergillus nanangensis</name>
    <dbReference type="NCBI Taxonomy" id="2582783"/>
    <lineage>
        <taxon>Eukaryota</taxon>
        <taxon>Fungi</taxon>
        <taxon>Dikarya</taxon>
        <taxon>Ascomycota</taxon>
        <taxon>Pezizomycotina</taxon>
        <taxon>Eurotiomycetes</taxon>
        <taxon>Eurotiomycetidae</taxon>
        <taxon>Eurotiales</taxon>
        <taxon>Aspergillaceae</taxon>
        <taxon>Aspergillus</taxon>
        <taxon>Aspergillus subgen. Circumdati</taxon>
    </lineage>
</organism>
<dbReference type="PANTHER" id="PTHR12585">
    <property type="entry name" value="SCC1 / RAD21 FAMILY MEMBER"/>
    <property type="match status" value="1"/>
</dbReference>
<proteinExistence type="predicted"/>
<name>A0AAD4GSU6_ASPNN</name>
<sequence length="725" mass="79812">MFYSHEILTCPEHGVATIWLVATLGSRSITRRVNRKAILDVDVPRACDVIMDPQAPMALRLQGNLLYGVSRVYSQQCGYTLTDVQSMHDRMRTMLRAVPGAALDPTAGKARPDQLILPYDLSFMPENDLPGLGLDLSKLALSIDTYSTQQSTLLWPQTPSLSQSALSQESSGFRLDFGSEDIVMKDVVGIGSDTDIASSVHAGFYPRRIGPSSLHEDGGVLLQPDFEFDEDGNIIELGAGHHRSESRHLEASHYSSDRPVPFEWNNIDLNDPFLSHQPMITDEDIQITTQTRENTPSPEARTTARCTSHAPKTGDPELHSSDIEVKMQQTRRKPKVIASDTQTALRSTELSQMNKEYLQNMAAASKQKLRNKMVTEYKRNAAFWVSGLGIGSVGVGLGASRIPHPLHRFSGEELYDLVNPEPSPNKRKRPRPSDQDTETGSERRVRARKTLEEQIGRGDDTQGITNDEDIEIARHALSALRDDNTSQMPWNITASVQSSRNGSSAANILRGIGSISDFSSRGIMESVGSFNRGRNRLTSASPLAGRGFPFDIGGLDSLTIPGNECEDVDVLGDFDLSQYLQMELYADDTGPNMDDPGEAHTGPHRRLRGFDQKIQQTTLDQESQNFLQFLVDKSAVGHVDDADQDSARTSPVMLAAAAGSEELSFSVLLPPDTTSYAVATHGLMHILALATKGFLVVQQEPYVDVSDEDGVRYEYGEIRMRLAVV</sequence>
<feature type="domain" description="Rad21/Rec8-like protein N-terminal" evidence="4">
    <location>
        <begin position="1"/>
        <end position="111"/>
    </location>
</feature>
<dbReference type="InterPro" id="IPR039781">
    <property type="entry name" value="Rad21/Rec8-like"/>
</dbReference>
<dbReference type="AlphaFoldDB" id="A0AAD4GSU6"/>
<dbReference type="GO" id="GO:0005634">
    <property type="term" value="C:nucleus"/>
    <property type="evidence" value="ECO:0007669"/>
    <property type="project" value="UniProtKB-SubCell"/>
</dbReference>
<evidence type="ECO:0000256" key="3">
    <source>
        <dbReference type="SAM" id="MobiDB-lite"/>
    </source>
</evidence>
<keyword evidence="6" id="KW-1185">Reference proteome</keyword>
<dbReference type="GO" id="GO:0030892">
    <property type="term" value="C:mitotic cohesin complex"/>
    <property type="evidence" value="ECO:0007669"/>
    <property type="project" value="TreeGrafter"/>
</dbReference>
<comment type="subcellular location">
    <subcellularLocation>
        <location evidence="1">Nucleus</location>
    </subcellularLocation>
</comment>
<gene>
    <name evidence="5" type="ORF">FE257_009487</name>
</gene>
<evidence type="ECO:0000313" key="5">
    <source>
        <dbReference type="EMBL" id="KAF9887965.1"/>
    </source>
</evidence>
<dbReference type="GO" id="GO:0007064">
    <property type="term" value="P:mitotic sister chromatid cohesion"/>
    <property type="evidence" value="ECO:0007669"/>
    <property type="project" value="TreeGrafter"/>
</dbReference>
<dbReference type="PANTHER" id="PTHR12585:SF70">
    <property type="entry name" value="RAD21_REC8 N TERMINAL DOMAIN PROTEIN (AFU_ORTHOLOGUE AFUA_6G02900)"/>
    <property type="match status" value="1"/>
</dbReference>
<dbReference type="Proteomes" id="UP001194746">
    <property type="component" value="Unassembled WGS sequence"/>
</dbReference>
<dbReference type="GO" id="GO:0003682">
    <property type="term" value="F:chromatin binding"/>
    <property type="evidence" value="ECO:0007669"/>
    <property type="project" value="TreeGrafter"/>
</dbReference>
<reference evidence="5" key="1">
    <citation type="journal article" date="2019" name="Beilstein J. Org. Chem.">
        <title>Nanangenines: drimane sesquiterpenoids as the dominant metabolite cohort of a novel Australian fungus, Aspergillus nanangensis.</title>
        <authorList>
            <person name="Lacey H.J."/>
            <person name="Gilchrist C.L.M."/>
            <person name="Crombie A."/>
            <person name="Kalaitzis J.A."/>
            <person name="Vuong D."/>
            <person name="Rutledge P.J."/>
            <person name="Turner P."/>
            <person name="Pitt J.I."/>
            <person name="Lacey E."/>
            <person name="Chooi Y.H."/>
            <person name="Piggott A.M."/>
        </authorList>
    </citation>
    <scope>NUCLEOTIDE SEQUENCE</scope>
    <source>
        <strain evidence="5">MST-FP2251</strain>
    </source>
</reference>
<evidence type="ECO:0000256" key="2">
    <source>
        <dbReference type="ARBA" id="ARBA00023242"/>
    </source>
</evidence>
<evidence type="ECO:0000259" key="4">
    <source>
        <dbReference type="Pfam" id="PF04825"/>
    </source>
</evidence>
<feature type="region of interest" description="Disordered" evidence="3">
    <location>
        <begin position="291"/>
        <end position="318"/>
    </location>
</feature>